<evidence type="ECO:0000256" key="1">
    <source>
        <dbReference type="ARBA" id="ARBA00038101"/>
    </source>
</evidence>
<comment type="similarity">
    <text evidence="1">Belongs to the sel-1 family.</text>
</comment>
<dbReference type="InterPro" id="IPR006597">
    <property type="entry name" value="Sel1-like"/>
</dbReference>
<dbReference type="PANTHER" id="PTHR11102:SF160">
    <property type="entry name" value="ERAD-ASSOCIATED E3 UBIQUITIN-PROTEIN LIGASE COMPONENT HRD3"/>
    <property type="match status" value="1"/>
</dbReference>
<keyword evidence="2" id="KW-0175">Coiled coil</keyword>
<gene>
    <name evidence="5" type="ORF">M9Y10_010442</name>
</gene>
<feature type="compositionally biased region" description="Basic and acidic residues" evidence="3">
    <location>
        <begin position="638"/>
        <end position="650"/>
    </location>
</feature>
<dbReference type="SUPFAM" id="SSF56112">
    <property type="entry name" value="Protein kinase-like (PK-like)"/>
    <property type="match status" value="1"/>
</dbReference>
<feature type="compositionally biased region" description="Basic and acidic residues" evidence="3">
    <location>
        <begin position="588"/>
        <end position="597"/>
    </location>
</feature>
<feature type="compositionally biased region" description="Polar residues" evidence="3">
    <location>
        <begin position="692"/>
        <end position="703"/>
    </location>
</feature>
<dbReference type="InterPro" id="IPR011990">
    <property type="entry name" value="TPR-like_helical_dom_sf"/>
</dbReference>
<feature type="compositionally biased region" description="Basic and acidic residues" evidence="3">
    <location>
        <begin position="550"/>
        <end position="559"/>
    </location>
</feature>
<dbReference type="PROSITE" id="PS50011">
    <property type="entry name" value="PROTEIN_KINASE_DOM"/>
    <property type="match status" value="1"/>
</dbReference>
<dbReference type="InterPro" id="IPR000719">
    <property type="entry name" value="Prot_kinase_dom"/>
</dbReference>
<dbReference type="PANTHER" id="PTHR11102">
    <property type="entry name" value="SEL-1-LIKE PROTEIN"/>
    <property type="match status" value="1"/>
</dbReference>
<accession>A0ABR2IKX9</accession>
<evidence type="ECO:0000313" key="5">
    <source>
        <dbReference type="EMBL" id="KAK8864915.1"/>
    </source>
</evidence>
<evidence type="ECO:0000259" key="4">
    <source>
        <dbReference type="PROSITE" id="PS50011"/>
    </source>
</evidence>
<feature type="coiled-coil region" evidence="2">
    <location>
        <begin position="969"/>
        <end position="996"/>
    </location>
</feature>
<organism evidence="5 6">
    <name type="scientific">Tritrichomonas musculus</name>
    <dbReference type="NCBI Taxonomy" id="1915356"/>
    <lineage>
        <taxon>Eukaryota</taxon>
        <taxon>Metamonada</taxon>
        <taxon>Parabasalia</taxon>
        <taxon>Tritrichomonadida</taxon>
        <taxon>Tritrichomonadidae</taxon>
        <taxon>Tritrichomonas</taxon>
    </lineage>
</organism>
<keyword evidence="6" id="KW-1185">Reference proteome</keyword>
<feature type="compositionally biased region" description="Low complexity" evidence="3">
    <location>
        <begin position="501"/>
        <end position="513"/>
    </location>
</feature>
<feature type="compositionally biased region" description="Polar residues" evidence="3">
    <location>
        <begin position="621"/>
        <end position="632"/>
    </location>
</feature>
<feature type="compositionally biased region" description="Basic and acidic residues" evidence="3">
    <location>
        <begin position="569"/>
        <end position="578"/>
    </location>
</feature>
<dbReference type="EMBL" id="JAPFFF010000016">
    <property type="protein sequence ID" value="KAK8864915.1"/>
    <property type="molecule type" value="Genomic_DNA"/>
</dbReference>
<feature type="compositionally biased region" description="Low complexity" evidence="3">
    <location>
        <begin position="727"/>
        <end position="737"/>
    </location>
</feature>
<feature type="region of interest" description="Disordered" evidence="3">
    <location>
        <begin position="492"/>
        <end position="815"/>
    </location>
</feature>
<feature type="compositionally biased region" description="Basic and acidic residues" evidence="3">
    <location>
        <begin position="671"/>
        <end position="680"/>
    </location>
</feature>
<feature type="domain" description="Protein kinase" evidence="4">
    <location>
        <begin position="1"/>
        <end position="224"/>
    </location>
</feature>
<dbReference type="SUPFAM" id="SSF81901">
    <property type="entry name" value="HCP-like"/>
    <property type="match status" value="3"/>
</dbReference>
<dbReference type="InterPro" id="IPR011009">
    <property type="entry name" value="Kinase-like_dom_sf"/>
</dbReference>
<sequence>MNSNYQKKFLEVFHQISCHKNQYLQCYKYYSLISSQSLLKPTFSMKYISNKTLEKILNDPILLKQFPLTDAIKCLFAVAQGMYYLHSRLICHGDLCPSNIIVDDANQCYLVDFGLYPIKKLYYNPNDVFTEIYKDPKMAGDHPAFGNDIYSYGILICQICQAYFPSKSYKNLRDLVKNFDARKYKNFSPFFIELIKECLNENVNERPSFLDILNSFQESKHIINSQRINKIYNDFTSSIYAINLSDLGDPFASIKVGDMYSKGKIVEKDAEKALEYYKKAALLKNSEGQNNYGVTLQDDFNKKKRGTDFLRLSAEQGNIHGMYNYGVSLINGEGVKKDYNRGLSLLKKAADAGYDSAQSTYAFMVLNNKPTKEQINEGLDYLKMAMNQGNPDAYYTYGVILYYGQVVPLNMKLSMEYFKIAADLGDVRAMKEYADGNYEGKGLPKNNETALTYYQKAYEKGDNSVKKILDELSQKQMGKKAAIRKKLEKIKNQDDTDLDNSESSSEVTSSEVSNQPSTKSLKKSKAKEQNLKSSNSNVQEKKQQSPLPKMTEKEDETTKKKQQSPLPKMTEKEDETTKKKQQSPLPKMLEKEDETTKKKQQSPLPKIPEKDDEAAKKKQQITKSPKNTQQRTLPVPKIPEKEDEEGKEKQQPTLTEQKEPQFTLPQLPKLPTKEELEKVKKQQPAATKPVKKNSSFSLLQISEQQDEKGDSETSKAQSSQKKHSIDDLSSTSSSSSDSEQDKTKPRQTSQPARRREQLPLKSKQSSSSESSESEQPFIAPLPTPTLLSQLHENSAQEDDDSQNNENEPNLDQPPEELIKQGDRYQQQNLLEEALQCYEKAAERGYPSAYLKCAKVVNPAIEKELKYYEAAIRQKVPGAFGEMRKVILKHFTFNKNKDEMIKYAKYFEKYDDFSDAASLYRRARDKENFSVAYEKAKKNIQSIRDGLQQFHFAQLLEGKKENDLALSMYQKALKNGVVQAEENIKSLKIKLNQAESFN</sequence>
<protein>
    <recommendedName>
        <fullName evidence="4">Protein kinase domain-containing protein</fullName>
    </recommendedName>
</protein>
<evidence type="ECO:0000256" key="2">
    <source>
        <dbReference type="SAM" id="Coils"/>
    </source>
</evidence>
<reference evidence="5 6" key="1">
    <citation type="submission" date="2024-04" db="EMBL/GenBank/DDBJ databases">
        <title>Tritrichomonas musculus Genome.</title>
        <authorList>
            <person name="Alves-Ferreira E."/>
            <person name="Grigg M."/>
            <person name="Lorenzi H."/>
            <person name="Galac M."/>
        </authorList>
    </citation>
    <scope>NUCLEOTIDE SEQUENCE [LARGE SCALE GENOMIC DNA]</scope>
    <source>
        <strain evidence="5 6">EAF2021</strain>
    </source>
</reference>
<feature type="compositionally biased region" description="Low complexity" evidence="3">
    <location>
        <begin position="761"/>
        <end position="775"/>
    </location>
</feature>
<name>A0ABR2IKX9_9EUKA</name>
<dbReference type="Pfam" id="PF00069">
    <property type="entry name" value="Pkinase"/>
    <property type="match status" value="1"/>
</dbReference>
<evidence type="ECO:0000313" key="6">
    <source>
        <dbReference type="Proteomes" id="UP001470230"/>
    </source>
</evidence>
<feature type="compositionally biased region" description="Basic and acidic residues" evidence="3">
    <location>
        <begin position="607"/>
        <end position="616"/>
    </location>
</feature>
<dbReference type="InterPro" id="IPR008266">
    <property type="entry name" value="Tyr_kinase_AS"/>
</dbReference>
<dbReference type="Gene3D" id="1.10.510.10">
    <property type="entry name" value="Transferase(Phosphotransferase) domain 1"/>
    <property type="match status" value="1"/>
</dbReference>
<comment type="caution">
    <text evidence="5">The sequence shown here is derived from an EMBL/GenBank/DDBJ whole genome shotgun (WGS) entry which is preliminary data.</text>
</comment>
<dbReference type="Pfam" id="PF08238">
    <property type="entry name" value="Sel1"/>
    <property type="match status" value="5"/>
</dbReference>
<dbReference type="Proteomes" id="UP001470230">
    <property type="component" value="Unassembled WGS sequence"/>
</dbReference>
<proteinExistence type="inferred from homology"/>
<dbReference type="Gene3D" id="1.25.40.10">
    <property type="entry name" value="Tetratricopeptide repeat domain"/>
    <property type="match status" value="3"/>
</dbReference>
<evidence type="ECO:0000256" key="3">
    <source>
        <dbReference type="SAM" id="MobiDB-lite"/>
    </source>
</evidence>
<dbReference type="PROSITE" id="PS00109">
    <property type="entry name" value="PROTEIN_KINASE_TYR"/>
    <property type="match status" value="1"/>
</dbReference>
<dbReference type="InterPro" id="IPR050767">
    <property type="entry name" value="Sel1_AlgK"/>
</dbReference>
<dbReference type="SMART" id="SM00671">
    <property type="entry name" value="SEL1"/>
    <property type="match status" value="7"/>
</dbReference>